<dbReference type="AlphaFoldDB" id="A0AAD9JXR2"/>
<reference evidence="2" key="1">
    <citation type="journal article" date="2023" name="Mol. Biol. Evol.">
        <title>Third-Generation Sequencing Reveals the Adaptive Role of the Epigenome in Three Deep-Sea Polychaetes.</title>
        <authorList>
            <person name="Perez M."/>
            <person name="Aroh O."/>
            <person name="Sun Y."/>
            <person name="Lan Y."/>
            <person name="Juniper S.K."/>
            <person name="Young C.R."/>
            <person name="Angers B."/>
            <person name="Qian P.Y."/>
        </authorList>
    </citation>
    <scope>NUCLEOTIDE SEQUENCE</scope>
    <source>
        <strain evidence="2">P08H-3</strain>
    </source>
</reference>
<keyword evidence="1" id="KW-0472">Membrane</keyword>
<dbReference type="EMBL" id="JAODUP010000119">
    <property type="protein sequence ID" value="KAK2161307.1"/>
    <property type="molecule type" value="Genomic_DNA"/>
</dbReference>
<name>A0AAD9JXR2_9ANNE</name>
<evidence type="ECO:0000313" key="2">
    <source>
        <dbReference type="EMBL" id="KAK2161307.1"/>
    </source>
</evidence>
<comment type="caution">
    <text evidence="2">The sequence shown here is derived from an EMBL/GenBank/DDBJ whole genome shotgun (WGS) entry which is preliminary data.</text>
</comment>
<feature type="non-terminal residue" evidence="2">
    <location>
        <position position="1"/>
    </location>
</feature>
<feature type="transmembrane region" description="Helical" evidence="1">
    <location>
        <begin position="21"/>
        <end position="40"/>
    </location>
</feature>
<evidence type="ECO:0000256" key="1">
    <source>
        <dbReference type="SAM" id="Phobius"/>
    </source>
</evidence>
<keyword evidence="1" id="KW-0812">Transmembrane</keyword>
<proteinExistence type="predicted"/>
<accession>A0AAD9JXR2</accession>
<keyword evidence="3" id="KW-1185">Reference proteome</keyword>
<gene>
    <name evidence="2" type="ORF">LSH36_119g11046</name>
</gene>
<evidence type="ECO:0000313" key="3">
    <source>
        <dbReference type="Proteomes" id="UP001208570"/>
    </source>
</evidence>
<keyword evidence="1" id="KW-1133">Transmembrane helix</keyword>
<protein>
    <submittedName>
        <fullName evidence="2">Uncharacterized protein</fullName>
    </submittedName>
</protein>
<dbReference type="Proteomes" id="UP001208570">
    <property type="component" value="Unassembled WGS sequence"/>
</dbReference>
<organism evidence="2 3">
    <name type="scientific">Paralvinella palmiformis</name>
    <dbReference type="NCBI Taxonomy" id="53620"/>
    <lineage>
        <taxon>Eukaryota</taxon>
        <taxon>Metazoa</taxon>
        <taxon>Spiralia</taxon>
        <taxon>Lophotrochozoa</taxon>
        <taxon>Annelida</taxon>
        <taxon>Polychaeta</taxon>
        <taxon>Sedentaria</taxon>
        <taxon>Canalipalpata</taxon>
        <taxon>Terebellida</taxon>
        <taxon>Terebelliformia</taxon>
        <taxon>Alvinellidae</taxon>
        <taxon>Paralvinella</taxon>
    </lineage>
</organism>
<sequence>AVVKVGVPRWTIVNQNKRTLFNIYEIFAFFRVIFMTSAILL</sequence>